<evidence type="ECO:0000313" key="3">
    <source>
        <dbReference type="EMBL" id="GAG77466.1"/>
    </source>
</evidence>
<dbReference type="GO" id="GO:0008234">
    <property type="term" value="F:cysteine-type peptidase activity"/>
    <property type="evidence" value="ECO:0007669"/>
    <property type="project" value="InterPro"/>
</dbReference>
<proteinExistence type="predicted"/>
<evidence type="ECO:0000259" key="2">
    <source>
        <dbReference type="Pfam" id="PF00112"/>
    </source>
</evidence>
<evidence type="ECO:0000256" key="1">
    <source>
        <dbReference type="SAM" id="Phobius"/>
    </source>
</evidence>
<dbReference type="Gene3D" id="3.90.70.10">
    <property type="entry name" value="Cysteine proteinases"/>
    <property type="match status" value="1"/>
</dbReference>
<dbReference type="EMBL" id="BART01010833">
    <property type="protein sequence ID" value="GAG77466.1"/>
    <property type="molecule type" value="Genomic_DNA"/>
</dbReference>
<dbReference type="SUPFAM" id="SSF54001">
    <property type="entry name" value="Cysteine proteinases"/>
    <property type="match status" value="1"/>
</dbReference>
<sequence>MCVKIKEKNGDETMKKSKRNKNFGRGTTAILVAMMLLIVAFSAIDISAYKTSNSKTTPDEPNEDEGCSECADHVEYPCMRPDKETLKRWIDSYNAAPKFSVEEKKLENLQSDSLDSSYSVLDHVDYIPGDRDQANCGNCWAWAGTGCMEIAHDVENGIFDRLSIQYLNSNYNGGSGAGYACCGGWLADVATFYTSGFAVPWSNTNANWQDWNTCCFNPPDCPAASSDTNVPPASITTIPNYDILSISEVTIVTQTVSESSAIANIKAILESDQGIFFGFFLADFDDFRAFWRGDGGEDETSLFGRFHLVPQLFSIIQ</sequence>
<dbReference type="GO" id="GO:0006508">
    <property type="term" value="P:proteolysis"/>
    <property type="evidence" value="ECO:0007669"/>
    <property type="project" value="InterPro"/>
</dbReference>
<dbReference type="AlphaFoldDB" id="X1BZB8"/>
<dbReference type="InterPro" id="IPR000668">
    <property type="entry name" value="Peptidase_C1A_C"/>
</dbReference>
<dbReference type="PROSITE" id="PS00139">
    <property type="entry name" value="THIOL_PROTEASE_CYS"/>
    <property type="match status" value="1"/>
</dbReference>
<keyword evidence="1" id="KW-0812">Transmembrane</keyword>
<gene>
    <name evidence="3" type="ORF">S01H4_23372</name>
</gene>
<comment type="caution">
    <text evidence="3">The sequence shown here is derived from an EMBL/GenBank/DDBJ whole genome shotgun (WGS) entry which is preliminary data.</text>
</comment>
<accession>X1BZB8</accession>
<keyword evidence="1" id="KW-0472">Membrane</keyword>
<protein>
    <recommendedName>
        <fullName evidence="2">Peptidase C1A papain C-terminal domain-containing protein</fullName>
    </recommendedName>
</protein>
<name>X1BZB8_9ZZZZ</name>
<dbReference type="Pfam" id="PF00112">
    <property type="entry name" value="Peptidase_C1"/>
    <property type="match status" value="1"/>
</dbReference>
<feature type="transmembrane region" description="Helical" evidence="1">
    <location>
        <begin position="23"/>
        <end position="44"/>
    </location>
</feature>
<keyword evidence="1" id="KW-1133">Transmembrane helix</keyword>
<organism evidence="3">
    <name type="scientific">marine sediment metagenome</name>
    <dbReference type="NCBI Taxonomy" id="412755"/>
    <lineage>
        <taxon>unclassified sequences</taxon>
        <taxon>metagenomes</taxon>
        <taxon>ecological metagenomes</taxon>
    </lineage>
</organism>
<feature type="non-terminal residue" evidence="3">
    <location>
        <position position="317"/>
    </location>
</feature>
<dbReference type="InterPro" id="IPR000169">
    <property type="entry name" value="Pept_cys_AS"/>
</dbReference>
<dbReference type="InterPro" id="IPR038765">
    <property type="entry name" value="Papain-like_cys_pep_sf"/>
</dbReference>
<reference evidence="3" key="1">
    <citation type="journal article" date="2014" name="Front. Microbiol.">
        <title>High frequency of phylogenetically diverse reductive dehalogenase-homologous genes in deep subseafloor sedimentary metagenomes.</title>
        <authorList>
            <person name="Kawai M."/>
            <person name="Futagami T."/>
            <person name="Toyoda A."/>
            <person name="Takaki Y."/>
            <person name="Nishi S."/>
            <person name="Hori S."/>
            <person name="Arai W."/>
            <person name="Tsubouchi T."/>
            <person name="Morono Y."/>
            <person name="Uchiyama I."/>
            <person name="Ito T."/>
            <person name="Fujiyama A."/>
            <person name="Inagaki F."/>
            <person name="Takami H."/>
        </authorList>
    </citation>
    <scope>NUCLEOTIDE SEQUENCE</scope>
    <source>
        <strain evidence="3">Expedition CK06-06</strain>
    </source>
</reference>
<feature type="domain" description="Peptidase C1A papain C-terminal" evidence="2">
    <location>
        <begin position="131"/>
        <end position="196"/>
    </location>
</feature>